<feature type="compositionally biased region" description="Polar residues" evidence="1">
    <location>
        <begin position="246"/>
        <end position="256"/>
    </location>
</feature>
<feature type="region of interest" description="Disordered" evidence="1">
    <location>
        <begin position="161"/>
        <end position="209"/>
    </location>
</feature>
<evidence type="ECO:0000256" key="1">
    <source>
        <dbReference type="SAM" id="MobiDB-lite"/>
    </source>
</evidence>
<feature type="transmembrane region" description="Helical" evidence="2">
    <location>
        <begin position="214"/>
        <end position="234"/>
    </location>
</feature>
<organism evidence="4 5">
    <name type="scientific">Paractinoplanes rishiriensis</name>
    <dbReference type="NCBI Taxonomy" id="1050105"/>
    <lineage>
        <taxon>Bacteria</taxon>
        <taxon>Bacillati</taxon>
        <taxon>Actinomycetota</taxon>
        <taxon>Actinomycetes</taxon>
        <taxon>Micromonosporales</taxon>
        <taxon>Micromonosporaceae</taxon>
        <taxon>Paractinoplanes</taxon>
    </lineage>
</organism>
<dbReference type="AlphaFoldDB" id="A0A919MZS1"/>
<feature type="region of interest" description="Disordered" evidence="1">
    <location>
        <begin position="242"/>
        <end position="271"/>
    </location>
</feature>
<keyword evidence="2" id="KW-0472">Membrane</keyword>
<dbReference type="EMBL" id="BOMV01000114">
    <property type="protein sequence ID" value="GIF01889.1"/>
    <property type="molecule type" value="Genomic_DNA"/>
</dbReference>
<feature type="chain" id="PRO_5038033012" evidence="3">
    <location>
        <begin position="29"/>
        <end position="271"/>
    </location>
</feature>
<proteinExistence type="predicted"/>
<comment type="caution">
    <text evidence="4">The sequence shown here is derived from an EMBL/GenBank/DDBJ whole genome shotgun (WGS) entry which is preliminary data.</text>
</comment>
<protein>
    <submittedName>
        <fullName evidence="4">Uncharacterized protein</fullName>
    </submittedName>
</protein>
<evidence type="ECO:0000256" key="3">
    <source>
        <dbReference type="SAM" id="SignalP"/>
    </source>
</evidence>
<dbReference type="RefSeq" id="WP_203790841.1">
    <property type="nucleotide sequence ID" value="NZ_BOMV01000114.1"/>
</dbReference>
<sequence length="271" mass="28932">MRHRVAARFTTALALVAASLAWALPAQAAVEGFDVNIGQQPGTFTIEQNARTLTAVVTTDRDGRCRKVRWLLTIRTDGVNLDQLRINRVENGGQFRVRSEVDGDVARVVDEQSDPGELCRGRTVTGRWDIGFTGPDSGTVTFAAAALDARGRELAVAETTSRVVSPVAATPSPTPEEEAAEEDAAEEDAAAGEAPAGDEPTSAALDPAAGTPSLLGPGLIIGAVLVFLGVALLLRLRTRNRPEQQPAWQAHTQTLPTGFYPPPANQRRRRR</sequence>
<feature type="compositionally biased region" description="Acidic residues" evidence="1">
    <location>
        <begin position="175"/>
        <end position="190"/>
    </location>
</feature>
<name>A0A919MZS1_9ACTN</name>
<keyword evidence="2" id="KW-0812">Transmembrane</keyword>
<feature type="signal peptide" evidence="3">
    <location>
        <begin position="1"/>
        <end position="28"/>
    </location>
</feature>
<feature type="compositionally biased region" description="Low complexity" evidence="1">
    <location>
        <begin position="191"/>
        <end position="201"/>
    </location>
</feature>
<gene>
    <name evidence="4" type="ORF">Ari01nite_93530</name>
</gene>
<keyword evidence="5" id="KW-1185">Reference proteome</keyword>
<keyword evidence="3" id="KW-0732">Signal</keyword>
<dbReference type="Proteomes" id="UP000636960">
    <property type="component" value="Unassembled WGS sequence"/>
</dbReference>
<evidence type="ECO:0000313" key="4">
    <source>
        <dbReference type="EMBL" id="GIF01889.1"/>
    </source>
</evidence>
<keyword evidence="2" id="KW-1133">Transmembrane helix</keyword>
<evidence type="ECO:0000256" key="2">
    <source>
        <dbReference type="SAM" id="Phobius"/>
    </source>
</evidence>
<reference evidence="4" key="1">
    <citation type="submission" date="2021-01" db="EMBL/GenBank/DDBJ databases">
        <title>Whole genome shotgun sequence of Actinoplanes rishiriensis NBRC 108556.</title>
        <authorList>
            <person name="Komaki H."/>
            <person name="Tamura T."/>
        </authorList>
    </citation>
    <scope>NUCLEOTIDE SEQUENCE</scope>
    <source>
        <strain evidence="4">NBRC 108556</strain>
    </source>
</reference>
<evidence type="ECO:0000313" key="5">
    <source>
        <dbReference type="Proteomes" id="UP000636960"/>
    </source>
</evidence>
<accession>A0A919MZS1</accession>